<evidence type="ECO:0000313" key="2">
    <source>
        <dbReference type="EMBL" id="KAG7287838.1"/>
    </source>
</evidence>
<protein>
    <submittedName>
        <fullName evidence="2">Uncharacterized protein</fullName>
    </submittedName>
</protein>
<keyword evidence="3" id="KW-1185">Reference proteome</keyword>
<evidence type="ECO:0000256" key="1">
    <source>
        <dbReference type="SAM" id="MobiDB-lite"/>
    </source>
</evidence>
<name>A0AAD4I0D5_9PEZI</name>
<reference evidence="2" key="1">
    <citation type="submission" date="2023-02" db="EMBL/GenBank/DDBJ databases">
        <authorList>
            <person name="Palmer J.M."/>
        </authorList>
    </citation>
    <scope>NUCLEOTIDE SEQUENCE</scope>
    <source>
        <strain evidence="2">FW57</strain>
    </source>
</reference>
<dbReference type="EMBL" id="JAHCVI010000003">
    <property type="protein sequence ID" value="KAG7287838.1"/>
    <property type="molecule type" value="Genomic_DNA"/>
</dbReference>
<feature type="region of interest" description="Disordered" evidence="1">
    <location>
        <begin position="1"/>
        <end position="24"/>
    </location>
</feature>
<proteinExistence type="predicted"/>
<dbReference type="Proteomes" id="UP001197093">
    <property type="component" value="Unassembled WGS sequence"/>
</dbReference>
<dbReference type="AlphaFoldDB" id="A0AAD4I0D5"/>
<evidence type="ECO:0000313" key="3">
    <source>
        <dbReference type="Proteomes" id="UP001197093"/>
    </source>
</evidence>
<gene>
    <name evidence="2" type="ORF">NEMBOFW57_007355</name>
</gene>
<comment type="caution">
    <text evidence="2">The sequence shown here is derived from an EMBL/GenBank/DDBJ whole genome shotgun (WGS) entry which is preliminary data.</text>
</comment>
<sequence>MPMFNEEDDLGRRKSTDSALGYPDSAPIAIQTLQGVERWFARRLSEESIRTDLCEGLLPDSPPRPVTPQQPVPQAVCDRAELIERLKRGESPTWIPNRHT</sequence>
<organism evidence="2 3">
    <name type="scientific">Staphylotrichum longicolle</name>
    <dbReference type="NCBI Taxonomy" id="669026"/>
    <lineage>
        <taxon>Eukaryota</taxon>
        <taxon>Fungi</taxon>
        <taxon>Dikarya</taxon>
        <taxon>Ascomycota</taxon>
        <taxon>Pezizomycotina</taxon>
        <taxon>Sordariomycetes</taxon>
        <taxon>Sordariomycetidae</taxon>
        <taxon>Sordariales</taxon>
        <taxon>Chaetomiaceae</taxon>
        <taxon>Staphylotrichum</taxon>
    </lineage>
</organism>
<accession>A0AAD4I0D5</accession>